<dbReference type="RefSeq" id="WP_068223262.1">
    <property type="nucleotide sequence ID" value="NZ_CP014623.1"/>
</dbReference>
<organism evidence="1 2">
    <name type="scientific">Loigolactobacillus backii</name>
    <dbReference type="NCBI Taxonomy" id="375175"/>
    <lineage>
        <taxon>Bacteria</taxon>
        <taxon>Bacillati</taxon>
        <taxon>Bacillota</taxon>
        <taxon>Bacilli</taxon>
        <taxon>Lactobacillales</taxon>
        <taxon>Lactobacillaceae</taxon>
        <taxon>Loigolactobacillus</taxon>
    </lineage>
</organism>
<dbReference type="EMBL" id="CP014873">
    <property type="protein sequence ID" value="ANK62581.1"/>
    <property type="molecule type" value="Genomic_DNA"/>
</dbReference>
<dbReference type="GeneID" id="42982044"/>
<dbReference type="Proteomes" id="UP000078582">
    <property type="component" value="Chromosome"/>
</dbReference>
<protein>
    <submittedName>
        <fullName evidence="1">Uncharacterized protein</fullName>
    </submittedName>
</protein>
<gene>
    <name evidence="1" type="ORF">AYR53_07240</name>
</gene>
<accession>A0A192H3P7</accession>
<keyword evidence="2" id="KW-1185">Reference proteome</keyword>
<reference evidence="1 2" key="1">
    <citation type="submission" date="2016-03" db="EMBL/GenBank/DDBJ databases">
        <title>Pediococcus and Lactobacillus from brewery environment - whole genome sequencing and assembly.</title>
        <authorList>
            <person name="Behr J."/>
            <person name="Geissler A.J."/>
            <person name="Vogel R.F."/>
        </authorList>
    </citation>
    <scope>NUCLEOTIDE SEQUENCE [LARGE SCALE GENOMIC DNA]</scope>
    <source>
        <strain evidence="1 2">TMW 1.1989</strain>
    </source>
</reference>
<name>A0A192H3P7_9LACO</name>
<dbReference type="OrthoDB" id="2298029at2"/>
<evidence type="ECO:0000313" key="2">
    <source>
        <dbReference type="Proteomes" id="UP000078582"/>
    </source>
</evidence>
<dbReference type="KEGG" id="lbt:AYR52_02120"/>
<proteinExistence type="predicted"/>
<sequence length="80" mass="9338">MFTATKVVNDYELLQQFKSFLVDHKQQITAYPDLQTYVENARSSFLFTPIGTEKIPAHYNHVLKQLTSDDYKQLAKRLSL</sequence>
<evidence type="ECO:0000313" key="1">
    <source>
        <dbReference type="EMBL" id="ANK62581.1"/>
    </source>
</evidence>
<dbReference type="AlphaFoldDB" id="A0A192H3P7"/>